<evidence type="ECO:0000313" key="2">
    <source>
        <dbReference type="EMBL" id="QOW45960.1"/>
    </source>
</evidence>
<organism evidence="2 3">
    <name type="scientific">Acinetobacter piscicola</name>
    <dbReference type="NCBI Taxonomy" id="2006115"/>
    <lineage>
        <taxon>Bacteria</taxon>
        <taxon>Pseudomonadati</taxon>
        <taxon>Pseudomonadota</taxon>
        <taxon>Gammaproteobacteria</taxon>
        <taxon>Moraxellales</taxon>
        <taxon>Moraxellaceae</taxon>
        <taxon>Acinetobacter</taxon>
    </lineage>
</organism>
<dbReference type="OrthoDB" id="6690694at2"/>
<reference evidence="2 3" key="1">
    <citation type="submission" date="2020-02" db="EMBL/GenBank/DDBJ databases">
        <title>Tigecycline-resistant Acinetobacter species from pigs and migratory birds.</title>
        <authorList>
            <person name="Chen C."/>
            <person name="Sun J."/>
            <person name="Liao X.-P."/>
            <person name="Liu Y.-H."/>
        </authorList>
    </citation>
    <scope>NUCLEOTIDE SEQUENCE [LARGE SCALE GENOMIC DNA]</scope>
    <source>
        <strain evidence="2 3">YH12207_T</strain>
    </source>
</reference>
<protein>
    <recommendedName>
        <fullName evidence="4">Lipocalin-like domain-containing protein</fullName>
    </recommendedName>
</protein>
<dbReference type="RefSeq" id="WP_130073702.1">
    <property type="nucleotide sequence ID" value="NZ_CP048659.1"/>
</dbReference>
<evidence type="ECO:0000313" key="3">
    <source>
        <dbReference type="Proteomes" id="UP000593966"/>
    </source>
</evidence>
<feature type="chain" id="PRO_5043193743" description="Lipocalin-like domain-containing protein" evidence="1">
    <location>
        <begin position="26"/>
        <end position="157"/>
    </location>
</feature>
<keyword evidence="1" id="KW-0732">Signal</keyword>
<dbReference type="AlphaFoldDB" id="A0A4Q4GXU3"/>
<evidence type="ECO:0000256" key="1">
    <source>
        <dbReference type="SAM" id="SignalP"/>
    </source>
</evidence>
<sequence length="157" mass="17929">MYKKTYSFLGGALLVALMTQSFAHAVEIDTSAITGEWECTQVIKNNNVIIKSNDQYYENGTYFSDSKIQFGNEKKTIHTSMKTKSAWALDQDQMLVFTKTKLLKVDSDDKTYEQALKKEYEQYPNAAAQIAALSKNKMILQVMKPFKVVEPIECMKK</sequence>
<accession>A0A4Q4GXU3</accession>
<keyword evidence="3" id="KW-1185">Reference proteome</keyword>
<proteinExistence type="predicted"/>
<name>A0A4Q4GXU3_9GAMM</name>
<feature type="signal peptide" evidence="1">
    <location>
        <begin position="1"/>
        <end position="25"/>
    </location>
</feature>
<gene>
    <name evidence="2" type="ORF">G0028_08645</name>
</gene>
<dbReference type="EMBL" id="CP048659">
    <property type="protein sequence ID" value="QOW45960.1"/>
    <property type="molecule type" value="Genomic_DNA"/>
</dbReference>
<evidence type="ECO:0008006" key="4">
    <source>
        <dbReference type="Google" id="ProtNLM"/>
    </source>
</evidence>
<dbReference type="Proteomes" id="UP000593966">
    <property type="component" value="Chromosome"/>
</dbReference>